<comment type="function">
    <text evidence="9">O-acyltransferase that catalyzes D-alanylation of both teichoic acid and lipoteichoic acid (LTA). D-alanylation of LTA plays an important role in modulating the properties of the cell wall in Gram-positive bacteria, influencing the net charge of the cell wall. Catalyzes D-alanylation from DltC carrier protein.</text>
</comment>
<dbReference type="InterPro" id="IPR024024">
    <property type="entry name" value="DltB"/>
</dbReference>
<evidence type="ECO:0000256" key="10">
    <source>
        <dbReference type="SAM" id="Phobius"/>
    </source>
</evidence>
<accession>A0A0C1TZD3</accession>
<feature type="transmembrane region" description="Helical" evidence="10">
    <location>
        <begin position="56"/>
        <end position="75"/>
    </location>
</feature>
<dbReference type="Pfam" id="PF03062">
    <property type="entry name" value="MBOAT"/>
    <property type="match status" value="1"/>
</dbReference>
<comment type="caution">
    <text evidence="11">The sequence shown here is derived from an EMBL/GenBank/DDBJ whole genome shotgun (WGS) entry which is preliminary data.</text>
</comment>
<evidence type="ECO:0000256" key="3">
    <source>
        <dbReference type="ARBA" id="ARBA00022475"/>
    </source>
</evidence>
<gene>
    <name evidence="11" type="primary">dltB</name>
    <name evidence="11" type="ORF">U732_2432</name>
</gene>
<keyword evidence="5 10" id="KW-0812">Transmembrane</keyword>
<evidence type="ECO:0000313" key="12">
    <source>
        <dbReference type="Proteomes" id="UP000031366"/>
    </source>
</evidence>
<proteinExistence type="inferred from homology"/>
<comment type="pathway">
    <text evidence="9">Cell wall biogenesis; lipoteichoic acid biosynthesis.</text>
</comment>
<feature type="transmembrane region" description="Helical" evidence="10">
    <location>
        <begin position="107"/>
        <end position="127"/>
    </location>
</feature>
<evidence type="ECO:0000256" key="6">
    <source>
        <dbReference type="ARBA" id="ARBA00022989"/>
    </source>
</evidence>
<feature type="transmembrane region" description="Helical" evidence="10">
    <location>
        <begin position="228"/>
        <end position="249"/>
    </location>
</feature>
<dbReference type="Proteomes" id="UP000031366">
    <property type="component" value="Unassembled WGS sequence"/>
</dbReference>
<comment type="subcellular location">
    <subcellularLocation>
        <location evidence="1">Cell membrane</location>
        <topology evidence="1">Multi-pass membrane protein</topology>
    </subcellularLocation>
</comment>
<dbReference type="OrthoDB" id="9805788at2"/>
<reference evidence="11 12" key="1">
    <citation type="journal article" date="2015" name="Infect. Genet. Evol.">
        <title>Genomic sequences of six botulinum neurotoxin-producing strains representing three clostridial species illustrate the mobility and diversity of botulinum neurotoxin genes.</title>
        <authorList>
            <person name="Smith T.J."/>
            <person name="Hill K.K."/>
            <person name="Xie G."/>
            <person name="Foley B.T."/>
            <person name="Williamson C.H."/>
            <person name="Foster J.T."/>
            <person name="Johnson S.L."/>
            <person name="Chertkov O."/>
            <person name="Teshima H."/>
            <person name="Gibbons H.S."/>
            <person name="Johnsky L.A."/>
            <person name="Karavis M.A."/>
            <person name="Smith L.A."/>
        </authorList>
    </citation>
    <scope>NUCLEOTIDE SEQUENCE [LARGE SCALE GENOMIC DNA]</scope>
    <source>
        <strain evidence="11 12">CDC 2741</strain>
    </source>
</reference>
<keyword evidence="4 9" id="KW-0808">Transferase</keyword>
<dbReference type="NCBIfam" id="TIGR04091">
    <property type="entry name" value="LTA_dltB"/>
    <property type="match status" value="1"/>
</dbReference>
<dbReference type="InterPro" id="IPR024194">
    <property type="entry name" value="Ac/AlaTfrase_AlgI/DltB"/>
</dbReference>
<evidence type="ECO:0000256" key="5">
    <source>
        <dbReference type="ARBA" id="ARBA00022692"/>
    </source>
</evidence>
<dbReference type="PIRSF" id="PIRSF016636">
    <property type="entry name" value="AlgI_DltB"/>
    <property type="match status" value="1"/>
</dbReference>
<dbReference type="PANTHER" id="PTHR13285">
    <property type="entry name" value="ACYLTRANSFERASE"/>
    <property type="match status" value="1"/>
</dbReference>
<keyword evidence="8 9" id="KW-0012">Acyltransferase</keyword>
<dbReference type="RefSeq" id="WP_039634783.1">
    <property type="nucleotide sequence ID" value="NZ_AYSO01000018.1"/>
</dbReference>
<evidence type="ECO:0000313" key="11">
    <source>
        <dbReference type="EMBL" id="KIE45979.1"/>
    </source>
</evidence>
<dbReference type="PANTHER" id="PTHR13285:SF23">
    <property type="entry name" value="TEICHOIC ACID D-ALANYLTRANSFERASE"/>
    <property type="match status" value="1"/>
</dbReference>
<feature type="transmembrane region" description="Helical" evidence="10">
    <location>
        <begin position="364"/>
        <end position="383"/>
    </location>
</feature>
<feature type="transmembrane region" description="Helical" evidence="10">
    <location>
        <begin position="139"/>
        <end position="157"/>
    </location>
</feature>
<keyword evidence="6 10" id="KW-1133">Transmembrane helix</keyword>
<dbReference type="EMBL" id="AYSO01000018">
    <property type="protein sequence ID" value="KIE45979.1"/>
    <property type="molecule type" value="Genomic_DNA"/>
</dbReference>
<dbReference type="EC" id="2.3.1.-" evidence="9"/>
<evidence type="ECO:0000256" key="2">
    <source>
        <dbReference type="ARBA" id="ARBA00010323"/>
    </source>
</evidence>
<evidence type="ECO:0000256" key="8">
    <source>
        <dbReference type="ARBA" id="ARBA00023315"/>
    </source>
</evidence>
<evidence type="ECO:0000256" key="9">
    <source>
        <dbReference type="PIRNR" id="PIRNR016636"/>
    </source>
</evidence>
<organism evidence="11 12">
    <name type="scientific">Clostridium argentinense CDC 2741</name>
    <dbReference type="NCBI Taxonomy" id="1418104"/>
    <lineage>
        <taxon>Bacteria</taxon>
        <taxon>Bacillati</taxon>
        <taxon>Bacillota</taxon>
        <taxon>Clostridia</taxon>
        <taxon>Eubacteriales</taxon>
        <taxon>Clostridiaceae</taxon>
        <taxon>Clostridium</taxon>
    </lineage>
</organism>
<comment type="similarity">
    <text evidence="2 9">Belongs to the membrane-bound acyltransferase family.</text>
</comment>
<dbReference type="PIRSF" id="PIRSF500216">
    <property type="entry name" value="DltB"/>
    <property type="match status" value="1"/>
</dbReference>
<keyword evidence="12" id="KW-1185">Reference proteome</keyword>
<feature type="transmembrane region" description="Helical" evidence="10">
    <location>
        <begin position="82"/>
        <end position="101"/>
    </location>
</feature>
<sequence length="385" mass="45498">MNFTQYGDIFYFYILLIALVPAFILGYCEKRIKYYGMIVSVFMIFVMLGGDKKQSISFIVFYLSEVILIYLYLYIRKNTESRILFHLTILLSLAPLILSKISHRLSLGTLGFIGLSYVTFKVLQIIIEVYDGIIKEIKFVDLTYFIIFFPAFSSGPIDRLRRFNEDLSAKISRNEYLDDYFIPGIKKIVLGLGYKFIIGELIYTYWLSKIPVDITFVNSLNYMYAYSLYLFFDFAGYSLFAVGTSYFLGVKTPINFNKPFISKDMKEFWSRWHMSLSFWFRDYIYSRFVLQARRKKYFKNRLTASHVAQVITMTIMGIWHGTKFFYLIYGLYQAFVLIGTDIYQRKSKFHKANKNKKWYQGISIFITFNIACFGLLLFSGYLYNK</sequence>
<evidence type="ECO:0000256" key="1">
    <source>
        <dbReference type="ARBA" id="ARBA00004651"/>
    </source>
</evidence>
<dbReference type="AlphaFoldDB" id="A0A0C1TZD3"/>
<dbReference type="InterPro" id="IPR004299">
    <property type="entry name" value="MBOAT_fam"/>
</dbReference>
<feature type="transmembrane region" description="Helical" evidence="10">
    <location>
        <begin position="34"/>
        <end position="50"/>
    </location>
</feature>
<keyword evidence="7 9" id="KW-0472">Membrane</keyword>
<feature type="transmembrane region" description="Helical" evidence="10">
    <location>
        <begin position="325"/>
        <end position="343"/>
    </location>
</feature>
<dbReference type="UniPathway" id="UPA00556"/>
<protein>
    <recommendedName>
        <fullName evidence="9">Teichoic acid D-alanyltransferase</fullName>
        <ecNumber evidence="9">2.3.1.-</ecNumber>
    </recommendedName>
</protein>
<dbReference type="GO" id="GO:0005886">
    <property type="term" value="C:plasma membrane"/>
    <property type="evidence" value="ECO:0007669"/>
    <property type="project" value="UniProtKB-SubCell"/>
</dbReference>
<dbReference type="GO" id="GO:0016746">
    <property type="term" value="F:acyltransferase activity"/>
    <property type="evidence" value="ECO:0007669"/>
    <property type="project" value="UniProtKB-KW"/>
</dbReference>
<feature type="transmembrane region" description="Helical" evidence="10">
    <location>
        <begin position="188"/>
        <end position="207"/>
    </location>
</feature>
<dbReference type="InterPro" id="IPR051085">
    <property type="entry name" value="MB_O-acyltransferase"/>
</dbReference>
<keyword evidence="3 9" id="KW-1003">Cell membrane</keyword>
<dbReference type="STRING" id="29341.RSJ17_02585"/>
<name>A0A0C1TZD3_9CLOT</name>
<evidence type="ECO:0000256" key="4">
    <source>
        <dbReference type="ARBA" id="ARBA00022679"/>
    </source>
</evidence>
<feature type="transmembrane region" description="Helical" evidence="10">
    <location>
        <begin position="6"/>
        <end position="27"/>
    </location>
</feature>
<dbReference type="GO" id="GO:0070395">
    <property type="term" value="P:lipoteichoic acid biosynthetic process"/>
    <property type="evidence" value="ECO:0007669"/>
    <property type="project" value="UniProtKB-UniRule"/>
</dbReference>
<evidence type="ECO:0000256" key="7">
    <source>
        <dbReference type="ARBA" id="ARBA00023136"/>
    </source>
</evidence>